<dbReference type="EMBL" id="MIPY01000076">
    <property type="protein sequence ID" value="OES23807.1"/>
    <property type="molecule type" value="Genomic_DNA"/>
</dbReference>
<organism evidence="2 3">
    <name type="scientific">Alteromonas macleodii</name>
    <name type="common">Pseudoalteromonas macleodii</name>
    <dbReference type="NCBI Taxonomy" id="28108"/>
    <lineage>
        <taxon>Bacteria</taxon>
        <taxon>Pseudomonadati</taxon>
        <taxon>Pseudomonadota</taxon>
        <taxon>Gammaproteobacteria</taxon>
        <taxon>Alteromonadales</taxon>
        <taxon>Alteromonadaceae</taxon>
        <taxon>Alteromonas/Salinimonas group</taxon>
        <taxon>Alteromonas</taxon>
    </lineage>
</organism>
<feature type="compositionally biased region" description="Basic and acidic residues" evidence="1">
    <location>
        <begin position="27"/>
        <end position="39"/>
    </location>
</feature>
<feature type="compositionally biased region" description="Basic residues" evidence="1">
    <location>
        <begin position="43"/>
        <end position="59"/>
    </location>
</feature>
<keyword evidence="3" id="KW-1185">Reference proteome</keyword>
<gene>
    <name evidence="2" type="ORF">BFV95_4892</name>
</gene>
<proteinExistence type="predicted"/>
<evidence type="ECO:0000313" key="2">
    <source>
        <dbReference type="EMBL" id="OES23807.1"/>
    </source>
</evidence>
<accession>A0AB36FKB4</accession>
<evidence type="ECO:0000313" key="3">
    <source>
        <dbReference type="Proteomes" id="UP000095392"/>
    </source>
</evidence>
<dbReference type="Proteomes" id="UP000095392">
    <property type="component" value="Unassembled WGS sequence"/>
</dbReference>
<comment type="caution">
    <text evidence="2">The sequence shown here is derived from an EMBL/GenBank/DDBJ whole genome shotgun (WGS) entry which is preliminary data.</text>
</comment>
<name>A0AB36FKB4_ALTMA</name>
<sequence>MVLNALNIDIDFSSPDTKKQNKLSGELYRDSLNKKDSKPPLHTWRKPHRKPKVVSKVKS</sequence>
<dbReference type="AlphaFoldDB" id="A0AB36FKB4"/>
<evidence type="ECO:0000256" key="1">
    <source>
        <dbReference type="SAM" id="MobiDB-lite"/>
    </source>
</evidence>
<protein>
    <submittedName>
        <fullName evidence="2">Transcription regulator protein</fullName>
    </submittedName>
</protein>
<reference evidence="2 3" key="1">
    <citation type="submission" date="2016-09" db="EMBL/GenBank/DDBJ databases">
        <title>Draft Genome Sequence of four Alteromonas macleodii strains isolated from copper coupons and grown long-term at elevated copper levels.</title>
        <authorList>
            <person name="Cusick K."/>
            <person name="Dale J."/>
            <person name="Little B."/>
            <person name="Biffinger J."/>
        </authorList>
    </citation>
    <scope>NUCLEOTIDE SEQUENCE [LARGE SCALE GENOMIC DNA]</scope>
    <source>
        <strain evidence="2 3">KCP01</strain>
    </source>
</reference>
<feature type="region of interest" description="Disordered" evidence="1">
    <location>
        <begin position="14"/>
        <end position="59"/>
    </location>
</feature>